<dbReference type="Proteomes" id="UP000054485">
    <property type="component" value="Unassembled WGS sequence"/>
</dbReference>
<protein>
    <submittedName>
        <fullName evidence="2">Uncharacterized protein</fullName>
    </submittedName>
</protein>
<feature type="transmembrane region" description="Helical" evidence="1">
    <location>
        <begin position="69"/>
        <end position="90"/>
    </location>
</feature>
<accession>A0A0D0AC49</accession>
<dbReference type="OrthoDB" id="2655860at2759"/>
<keyword evidence="3" id="KW-1185">Reference proteome</keyword>
<sequence length="111" mass="11865">MLFLPVLVRKCLNQIYVDGVVNSLDIKAFVDDFSSQNTVQMTLAGVIMAVDAGFLAVQGVGTGTVAESILKGSIIFCVGCMFSGMFAQHFGEKMKSLRFAVCSILFSAAKV</sequence>
<feature type="transmembrane region" description="Helical" evidence="1">
    <location>
        <begin position="39"/>
        <end position="57"/>
    </location>
</feature>
<gene>
    <name evidence="2" type="ORF">CY34DRAFT_95700</name>
</gene>
<dbReference type="InParanoid" id="A0A0D0AC49"/>
<dbReference type="AlphaFoldDB" id="A0A0D0AC49"/>
<evidence type="ECO:0000256" key="1">
    <source>
        <dbReference type="SAM" id="Phobius"/>
    </source>
</evidence>
<organism evidence="2 3">
    <name type="scientific">Suillus luteus UH-Slu-Lm8-n1</name>
    <dbReference type="NCBI Taxonomy" id="930992"/>
    <lineage>
        <taxon>Eukaryota</taxon>
        <taxon>Fungi</taxon>
        <taxon>Dikarya</taxon>
        <taxon>Basidiomycota</taxon>
        <taxon>Agaricomycotina</taxon>
        <taxon>Agaricomycetes</taxon>
        <taxon>Agaricomycetidae</taxon>
        <taxon>Boletales</taxon>
        <taxon>Suillineae</taxon>
        <taxon>Suillaceae</taxon>
        <taxon>Suillus</taxon>
    </lineage>
</organism>
<evidence type="ECO:0000313" key="2">
    <source>
        <dbReference type="EMBL" id="KIK35674.1"/>
    </source>
</evidence>
<evidence type="ECO:0000313" key="3">
    <source>
        <dbReference type="Proteomes" id="UP000054485"/>
    </source>
</evidence>
<dbReference type="EMBL" id="KN835599">
    <property type="protein sequence ID" value="KIK35674.1"/>
    <property type="molecule type" value="Genomic_DNA"/>
</dbReference>
<reference evidence="2 3" key="1">
    <citation type="submission" date="2014-04" db="EMBL/GenBank/DDBJ databases">
        <authorList>
            <consortium name="DOE Joint Genome Institute"/>
            <person name="Kuo A."/>
            <person name="Ruytinx J."/>
            <person name="Rineau F."/>
            <person name="Colpaert J."/>
            <person name="Kohler A."/>
            <person name="Nagy L.G."/>
            <person name="Floudas D."/>
            <person name="Copeland A."/>
            <person name="Barry K.W."/>
            <person name="Cichocki N."/>
            <person name="Veneault-Fourrey C."/>
            <person name="LaButti K."/>
            <person name="Lindquist E.A."/>
            <person name="Lipzen A."/>
            <person name="Lundell T."/>
            <person name="Morin E."/>
            <person name="Murat C."/>
            <person name="Sun H."/>
            <person name="Tunlid A."/>
            <person name="Henrissat B."/>
            <person name="Grigoriev I.V."/>
            <person name="Hibbett D.S."/>
            <person name="Martin F."/>
            <person name="Nordberg H.P."/>
            <person name="Cantor M.N."/>
            <person name="Hua S.X."/>
        </authorList>
    </citation>
    <scope>NUCLEOTIDE SEQUENCE [LARGE SCALE GENOMIC DNA]</scope>
    <source>
        <strain evidence="2 3">UH-Slu-Lm8-n1</strain>
    </source>
</reference>
<dbReference type="HOGENOM" id="CLU_2160092_0_0_1"/>
<keyword evidence="1" id="KW-0812">Transmembrane</keyword>
<proteinExistence type="predicted"/>
<name>A0A0D0AC49_9AGAM</name>
<keyword evidence="1" id="KW-0472">Membrane</keyword>
<reference evidence="3" key="2">
    <citation type="submission" date="2015-01" db="EMBL/GenBank/DDBJ databases">
        <title>Evolutionary Origins and Diversification of the Mycorrhizal Mutualists.</title>
        <authorList>
            <consortium name="DOE Joint Genome Institute"/>
            <consortium name="Mycorrhizal Genomics Consortium"/>
            <person name="Kohler A."/>
            <person name="Kuo A."/>
            <person name="Nagy L.G."/>
            <person name="Floudas D."/>
            <person name="Copeland A."/>
            <person name="Barry K.W."/>
            <person name="Cichocki N."/>
            <person name="Veneault-Fourrey C."/>
            <person name="LaButti K."/>
            <person name="Lindquist E.A."/>
            <person name="Lipzen A."/>
            <person name="Lundell T."/>
            <person name="Morin E."/>
            <person name="Murat C."/>
            <person name="Riley R."/>
            <person name="Ohm R."/>
            <person name="Sun H."/>
            <person name="Tunlid A."/>
            <person name="Henrissat B."/>
            <person name="Grigoriev I.V."/>
            <person name="Hibbett D.S."/>
            <person name="Martin F."/>
        </authorList>
    </citation>
    <scope>NUCLEOTIDE SEQUENCE [LARGE SCALE GENOMIC DNA]</scope>
    <source>
        <strain evidence="3">UH-Slu-Lm8-n1</strain>
    </source>
</reference>
<keyword evidence="1" id="KW-1133">Transmembrane helix</keyword>